<dbReference type="EMBL" id="WVTA01000005">
    <property type="protein sequence ID" value="KAK3209685.1"/>
    <property type="molecule type" value="Genomic_DNA"/>
</dbReference>
<proteinExistence type="predicted"/>
<feature type="region of interest" description="Disordered" evidence="1">
    <location>
        <begin position="171"/>
        <end position="196"/>
    </location>
</feature>
<gene>
    <name evidence="2" type="ORF">GRF29_44g312966</name>
</gene>
<organism evidence="2 3">
    <name type="scientific">Pseudopithomyces chartarum</name>
    <dbReference type="NCBI Taxonomy" id="1892770"/>
    <lineage>
        <taxon>Eukaryota</taxon>
        <taxon>Fungi</taxon>
        <taxon>Dikarya</taxon>
        <taxon>Ascomycota</taxon>
        <taxon>Pezizomycotina</taxon>
        <taxon>Dothideomycetes</taxon>
        <taxon>Pleosporomycetidae</taxon>
        <taxon>Pleosporales</taxon>
        <taxon>Massarineae</taxon>
        <taxon>Didymosphaeriaceae</taxon>
        <taxon>Pseudopithomyces</taxon>
    </lineage>
</organism>
<accession>A0AAN6M227</accession>
<dbReference type="Proteomes" id="UP001280581">
    <property type="component" value="Unassembled WGS sequence"/>
</dbReference>
<sequence>MSRGDTSSDKDGDTEMIDIQEHEEQETDANFEDMLKLREKEGTVYNSIEKEGVLTGRGEGPFRNPRDLVLISLHDTCQWSMLPIAPTTASESTLPVPLSIEQGSHATAECSAMRVTRCIKYFATFQLELQHSAMLRLVWVPMHSNKILPIFALHLLTHRSHGANVVPITIDTRNEGNGNDENSGPDGSGGVAGVAG</sequence>
<reference evidence="2 3" key="1">
    <citation type="submission" date="2021-02" db="EMBL/GenBank/DDBJ databases">
        <title>Genome assembly of Pseudopithomyces chartarum.</title>
        <authorList>
            <person name="Jauregui R."/>
            <person name="Singh J."/>
            <person name="Voisey C."/>
        </authorList>
    </citation>
    <scope>NUCLEOTIDE SEQUENCE [LARGE SCALE GENOMIC DNA]</scope>
    <source>
        <strain evidence="2 3">AGR01</strain>
    </source>
</reference>
<evidence type="ECO:0000313" key="3">
    <source>
        <dbReference type="Proteomes" id="UP001280581"/>
    </source>
</evidence>
<protein>
    <submittedName>
        <fullName evidence="2">Uncharacterized protein</fullName>
    </submittedName>
</protein>
<evidence type="ECO:0000256" key="1">
    <source>
        <dbReference type="SAM" id="MobiDB-lite"/>
    </source>
</evidence>
<feature type="compositionally biased region" description="Gly residues" evidence="1">
    <location>
        <begin position="186"/>
        <end position="196"/>
    </location>
</feature>
<comment type="caution">
    <text evidence="2">The sequence shown here is derived from an EMBL/GenBank/DDBJ whole genome shotgun (WGS) entry which is preliminary data.</text>
</comment>
<keyword evidence="3" id="KW-1185">Reference proteome</keyword>
<dbReference type="AlphaFoldDB" id="A0AAN6M227"/>
<feature type="compositionally biased region" description="Acidic residues" evidence="1">
    <location>
        <begin position="14"/>
        <end position="27"/>
    </location>
</feature>
<name>A0AAN6M227_9PLEO</name>
<evidence type="ECO:0000313" key="2">
    <source>
        <dbReference type="EMBL" id="KAK3209685.1"/>
    </source>
</evidence>
<feature type="region of interest" description="Disordered" evidence="1">
    <location>
        <begin position="1"/>
        <end position="27"/>
    </location>
</feature>
<feature type="compositionally biased region" description="Basic and acidic residues" evidence="1">
    <location>
        <begin position="1"/>
        <end position="13"/>
    </location>
</feature>